<feature type="compositionally biased region" description="Pro residues" evidence="1">
    <location>
        <begin position="45"/>
        <end position="54"/>
    </location>
</feature>
<keyword evidence="5" id="KW-1185">Reference proteome</keyword>
<dbReference type="InterPro" id="IPR026004">
    <property type="entry name" value="Septum_form"/>
</dbReference>
<accession>A0A5Q2RHG2</accession>
<keyword evidence="2" id="KW-0812">Transmembrane</keyword>
<feature type="compositionally biased region" description="Basic and acidic residues" evidence="1">
    <location>
        <begin position="64"/>
        <end position="88"/>
    </location>
</feature>
<dbReference type="Proteomes" id="UP000334019">
    <property type="component" value="Chromosome"/>
</dbReference>
<feature type="region of interest" description="Disordered" evidence="1">
    <location>
        <begin position="1"/>
        <end position="88"/>
    </location>
</feature>
<evidence type="ECO:0000256" key="1">
    <source>
        <dbReference type="SAM" id="MobiDB-lite"/>
    </source>
</evidence>
<dbReference type="AlphaFoldDB" id="A0A5Q2RHG2"/>
<evidence type="ECO:0000256" key="2">
    <source>
        <dbReference type="SAM" id="Phobius"/>
    </source>
</evidence>
<gene>
    <name evidence="4" type="ORF">GH723_00745</name>
</gene>
<dbReference type="EMBL" id="CP045851">
    <property type="protein sequence ID" value="QGG93756.1"/>
    <property type="molecule type" value="Genomic_DNA"/>
</dbReference>
<feature type="region of interest" description="Disordered" evidence="1">
    <location>
        <begin position="118"/>
        <end position="150"/>
    </location>
</feature>
<dbReference type="RefSeq" id="WP_153757862.1">
    <property type="nucleotide sequence ID" value="NZ_CP045851.1"/>
</dbReference>
<name>A0A5Q2RHG2_9ACTN</name>
<evidence type="ECO:0000313" key="4">
    <source>
        <dbReference type="EMBL" id="QGG93756.1"/>
    </source>
</evidence>
<feature type="compositionally biased region" description="Low complexity" evidence="1">
    <location>
        <begin position="124"/>
        <end position="150"/>
    </location>
</feature>
<keyword evidence="2" id="KW-1133">Transmembrane helix</keyword>
<reference evidence="4 5" key="1">
    <citation type="submission" date="2019-11" db="EMBL/GenBank/DDBJ databases">
        <authorList>
            <person name="He Y."/>
        </authorList>
    </citation>
    <scope>NUCLEOTIDE SEQUENCE [LARGE SCALE GENOMIC DNA]</scope>
    <source>
        <strain evidence="4 5">SCSIO 58843</strain>
    </source>
</reference>
<sequence length="283" mass="30413">MSDSSQGPGWWRASDGRWYPPEAEPGPRRASRPGPSGDDGGRRPPGVPVPPPTDPKVQQPFTIRRVEPLELDREPPRRARRREHELDEPTRRVPWGWIGVALLVVAFGGVGTWLAATAQRDGEPTTSPTTATTVPDETSSSTTSTTEATSTTTAVSVFDLAVGDCFGASPEDGEEDDELVLTRVEIVDCDEPHLAEVIAVTRFRDDAGEPFPGAAARDADAQTLCQPTFEEYVGVPLSGSELGLVWLAPTEETWVDDDDREVTCAAQSIDGEPLVGSVRGSGR</sequence>
<proteinExistence type="predicted"/>
<keyword evidence="2" id="KW-0472">Membrane</keyword>
<organism evidence="4 5">
    <name type="scientific">Actinomarinicola tropica</name>
    <dbReference type="NCBI Taxonomy" id="2789776"/>
    <lineage>
        <taxon>Bacteria</taxon>
        <taxon>Bacillati</taxon>
        <taxon>Actinomycetota</taxon>
        <taxon>Acidimicrobiia</taxon>
        <taxon>Acidimicrobiales</taxon>
        <taxon>Iamiaceae</taxon>
        <taxon>Actinomarinicola</taxon>
    </lineage>
</organism>
<feature type="transmembrane region" description="Helical" evidence="2">
    <location>
        <begin position="95"/>
        <end position="116"/>
    </location>
</feature>
<feature type="domain" description="Septum formation-related" evidence="3">
    <location>
        <begin position="161"/>
        <end position="264"/>
    </location>
</feature>
<protein>
    <recommendedName>
        <fullName evidence="3">Septum formation-related domain-containing protein</fullName>
    </recommendedName>
</protein>
<evidence type="ECO:0000259" key="3">
    <source>
        <dbReference type="Pfam" id="PF13845"/>
    </source>
</evidence>
<evidence type="ECO:0000313" key="5">
    <source>
        <dbReference type="Proteomes" id="UP000334019"/>
    </source>
</evidence>
<dbReference type="Pfam" id="PF13845">
    <property type="entry name" value="Septum_form"/>
    <property type="match status" value="1"/>
</dbReference>
<dbReference type="KEGG" id="atq:GH723_00745"/>